<dbReference type="GO" id="GO:0005886">
    <property type="term" value="C:plasma membrane"/>
    <property type="evidence" value="ECO:0007669"/>
    <property type="project" value="TreeGrafter"/>
</dbReference>
<evidence type="ECO:0000256" key="2">
    <source>
        <dbReference type="ARBA" id="ARBA00022448"/>
    </source>
</evidence>
<dbReference type="PANTHER" id="PTHR42865:SF8">
    <property type="entry name" value="SERINE_THREONINE TRANSPORTER SSTT"/>
    <property type="match status" value="1"/>
</dbReference>
<evidence type="ECO:0000313" key="7">
    <source>
        <dbReference type="EMBL" id="RIY32192.1"/>
    </source>
</evidence>
<keyword evidence="8" id="KW-1185">Reference proteome</keyword>
<feature type="transmembrane region" description="Helical" evidence="6">
    <location>
        <begin position="78"/>
        <end position="104"/>
    </location>
</feature>
<organism evidence="7 8">
    <name type="scientific">Psittacicella melopsittaci</name>
    <dbReference type="NCBI Taxonomy" id="2028576"/>
    <lineage>
        <taxon>Bacteria</taxon>
        <taxon>Pseudomonadati</taxon>
        <taxon>Pseudomonadota</taxon>
        <taxon>Gammaproteobacteria</taxon>
        <taxon>Pasteurellales</taxon>
        <taxon>Psittacicellaceae</taxon>
        <taxon>Psittacicella</taxon>
    </lineage>
</organism>
<dbReference type="GO" id="GO:0005295">
    <property type="term" value="F:neutral L-amino acid:sodium symporter activity"/>
    <property type="evidence" value="ECO:0007669"/>
    <property type="project" value="TreeGrafter"/>
</dbReference>
<dbReference type="Gene3D" id="1.10.3860.10">
    <property type="entry name" value="Sodium:dicarboxylate symporter"/>
    <property type="match status" value="1"/>
</dbReference>
<evidence type="ECO:0000256" key="5">
    <source>
        <dbReference type="ARBA" id="ARBA00023136"/>
    </source>
</evidence>
<dbReference type="AlphaFoldDB" id="A0A3A1Y1I1"/>
<feature type="transmembrane region" description="Helical" evidence="6">
    <location>
        <begin position="7"/>
        <end position="31"/>
    </location>
</feature>
<evidence type="ECO:0000256" key="1">
    <source>
        <dbReference type="ARBA" id="ARBA00004141"/>
    </source>
</evidence>
<comment type="subcellular location">
    <subcellularLocation>
        <location evidence="1">Membrane</location>
        <topology evidence="1">Multi-pass membrane protein</topology>
    </subcellularLocation>
</comment>
<feature type="transmembrane region" description="Helical" evidence="6">
    <location>
        <begin position="217"/>
        <end position="236"/>
    </location>
</feature>
<name>A0A3A1Y1I1_9GAMM</name>
<reference evidence="7 8" key="1">
    <citation type="submission" date="2017-08" db="EMBL/GenBank/DDBJ databases">
        <title>Reclassification of Bisgaard taxon 37 and 44.</title>
        <authorList>
            <person name="Christensen H."/>
        </authorList>
    </citation>
    <scope>NUCLEOTIDE SEQUENCE [LARGE SCALE GENOMIC DNA]</scope>
    <source>
        <strain evidence="7 8">B96_4</strain>
    </source>
</reference>
<evidence type="ECO:0000313" key="8">
    <source>
        <dbReference type="Proteomes" id="UP000266258"/>
    </source>
</evidence>
<keyword evidence="3 6" id="KW-0812">Transmembrane</keyword>
<keyword evidence="2" id="KW-0813">Transport</keyword>
<dbReference type="PANTHER" id="PTHR42865">
    <property type="entry name" value="PROTON/GLUTAMATE-ASPARTATE SYMPORTER"/>
    <property type="match status" value="1"/>
</dbReference>
<dbReference type="RefSeq" id="WP_119497250.1">
    <property type="nucleotide sequence ID" value="NZ_NRJH01000045.1"/>
</dbReference>
<feature type="transmembrane region" description="Helical" evidence="6">
    <location>
        <begin position="142"/>
        <end position="162"/>
    </location>
</feature>
<feature type="transmembrane region" description="Helical" evidence="6">
    <location>
        <begin position="43"/>
        <end position="66"/>
    </location>
</feature>
<dbReference type="Proteomes" id="UP000266258">
    <property type="component" value="Unassembled WGS sequence"/>
</dbReference>
<feature type="transmembrane region" description="Helical" evidence="6">
    <location>
        <begin position="248"/>
        <end position="267"/>
    </location>
</feature>
<dbReference type="PRINTS" id="PR00173">
    <property type="entry name" value="EDTRNSPORT"/>
</dbReference>
<proteinExistence type="predicted"/>
<comment type="caution">
    <text evidence="7">The sequence shown here is derived from an EMBL/GenBank/DDBJ whole genome shotgun (WGS) entry which is preliminary data.</text>
</comment>
<accession>A0A3A1Y1I1</accession>
<dbReference type="InterPro" id="IPR001991">
    <property type="entry name" value="Na-dicarboxylate_symporter"/>
</dbReference>
<gene>
    <name evidence="7" type="ORF">CJP74_05345</name>
</gene>
<feature type="transmembrane region" description="Helical" evidence="6">
    <location>
        <begin position="287"/>
        <end position="311"/>
    </location>
</feature>
<dbReference type="NCBIfam" id="NF010151">
    <property type="entry name" value="PRK13628.1"/>
    <property type="match status" value="1"/>
</dbReference>
<feature type="transmembrane region" description="Helical" evidence="6">
    <location>
        <begin position="323"/>
        <end position="344"/>
    </location>
</feature>
<evidence type="ECO:0000256" key="3">
    <source>
        <dbReference type="ARBA" id="ARBA00022692"/>
    </source>
</evidence>
<evidence type="ECO:0000256" key="4">
    <source>
        <dbReference type="ARBA" id="ARBA00022989"/>
    </source>
</evidence>
<protein>
    <submittedName>
        <fullName evidence="7">Serine/threonine transporter SstT</fullName>
    </submittedName>
</protein>
<dbReference type="EMBL" id="NRJH01000045">
    <property type="protein sequence ID" value="RIY32192.1"/>
    <property type="molecule type" value="Genomic_DNA"/>
</dbReference>
<sequence>MLKPFSYLFRGSLILRILVAIILALVCYYLIPTLSSKAAILGQLFITLLRSIAPFLVFILLIAAIIRADSGTNKIIRAIVIVYITATLISACISAAVTLFAPAIQINLTGVDGSSIQLAKEQSALEVVETQFLRMFENPVKALVDSNFMALLTWSVFFGIAFRFCKQNVKDILFEIADATGRVVGWIVQLVPIGVFGIFSDVLTNHGIGELARYGELILLLLVIYSIIALVFYPLVGFYFTRKNPYPTLFKCLVVSGVPAFFSRSSAANIPVNLKAADNFGIPRSVSAFIIPLGANISLTAAAATITVLSITLARTLGIEIHYLTALLACVVAALCAIGCSGVPGGSLLMIPIAASLFGVPPEISAQMIGIGFLIGVVQDSVETAVNSSGDIYFTKVVCDHYGVSDDPNFEND</sequence>
<dbReference type="SUPFAM" id="SSF118215">
    <property type="entry name" value="Proton glutamate symport protein"/>
    <property type="match status" value="1"/>
</dbReference>
<dbReference type="OrthoDB" id="9768885at2"/>
<evidence type="ECO:0000256" key="6">
    <source>
        <dbReference type="SAM" id="Phobius"/>
    </source>
</evidence>
<feature type="transmembrane region" description="Helical" evidence="6">
    <location>
        <begin position="183"/>
        <end position="205"/>
    </location>
</feature>
<dbReference type="Pfam" id="PF00375">
    <property type="entry name" value="SDF"/>
    <property type="match status" value="1"/>
</dbReference>
<dbReference type="InterPro" id="IPR036458">
    <property type="entry name" value="Na:dicarbo_symporter_sf"/>
</dbReference>
<keyword evidence="4 6" id="KW-1133">Transmembrane helix</keyword>
<dbReference type="GO" id="GO:0032329">
    <property type="term" value="P:serine transport"/>
    <property type="evidence" value="ECO:0007669"/>
    <property type="project" value="TreeGrafter"/>
</dbReference>
<keyword evidence="5 6" id="KW-0472">Membrane</keyword>